<organism evidence="7 11">
    <name type="scientific">Bacteroides uniformis</name>
    <dbReference type="NCBI Taxonomy" id="820"/>
    <lineage>
        <taxon>Bacteria</taxon>
        <taxon>Pseudomonadati</taxon>
        <taxon>Bacteroidota</taxon>
        <taxon>Bacteroidia</taxon>
        <taxon>Bacteroidales</taxon>
        <taxon>Bacteroidaceae</taxon>
        <taxon>Bacteroides</taxon>
    </lineage>
</organism>
<dbReference type="EMBL" id="JAQNSI010000351">
    <property type="protein sequence ID" value="MDC1901403.1"/>
    <property type="molecule type" value="Genomic_DNA"/>
</dbReference>
<dbReference type="EMBL" id="NFHS01000004">
    <property type="protein sequence ID" value="OUN54607.1"/>
    <property type="molecule type" value="Genomic_DNA"/>
</dbReference>
<sequence>MANNYISDLTTPEAIQRIWEKGIIVDGYNASLYRQDFAGAWISREAYGDTDNILGWEIDHVYPEELGGGNHIENLRPMNWRNNRSKGTDYPHYTAVVTSEENKNIYRDTACTVSDALQTTLQKLYNI</sequence>
<dbReference type="EMBL" id="BQNL01000001">
    <property type="protein sequence ID" value="GKH14192.1"/>
    <property type="molecule type" value="Genomic_DNA"/>
</dbReference>
<reference evidence="6" key="6">
    <citation type="submission" date="2022-10" db="EMBL/GenBank/DDBJ databases">
        <title>Human gut microbiome strain richness.</title>
        <authorList>
            <person name="Chen-Liaw A."/>
        </authorList>
    </citation>
    <scope>NUCLEOTIDE SEQUENCE</scope>
    <source>
        <strain evidence="6">1001713st1_F9_1001713B170221_170320</strain>
    </source>
</reference>
<dbReference type="Proteomes" id="UP000196329">
    <property type="component" value="Unassembled WGS sequence"/>
</dbReference>
<reference evidence="1" key="5">
    <citation type="submission" date="2022-01" db="EMBL/GenBank/DDBJ databases">
        <title>Novel bile acid biosynthetic pathways are enriched in the microbiome of centenarians.</title>
        <authorList>
            <person name="Sato Y."/>
            <person name="Atarashi K."/>
            <person name="Plichta R.D."/>
            <person name="Arai Y."/>
            <person name="Sasajima S."/>
            <person name="Kearney M.S."/>
            <person name="Suda W."/>
            <person name="Takeshita K."/>
            <person name="Sasaki T."/>
            <person name="Okamoto S."/>
            <person name="Skelly N.A."/>
            <person name="Okamura Y."/>
            <person name="Vlamakis H."/>
            <person name="Li Y."/>
            <person name="Tanoue T."/>
            <person name="Takei H."/>
            <person name="Nittono H."/>
            <person name="Narushima S."/>
            <person name="Irie J."/>
            <person name="Itoh H."/>
            <person name="Moriya K."/>
            <person name="Sugiura Y."/>
            <person name="Suematsu M."/>
            <person name="Moritoki N."/>
            <person name="Shibata S."/>
            <person name="Littman R.D."/>
            <person name="Fischbach A.M."/>
            <person name="Uwamino Y."/>
            <person name="Inoue T."/>
            <person name="Honda A."/>
            <person name="Hattori M."/>
            <person name="Murai T."/>
            <person name="Xavier J.R."/>
            <person name="Hirose N."/>
            <person name="Honda K."/>
        </authorList>
    </citation>
    <scope>NUCLEOTIDE SEQUENCE</scope>
    <source>
        <strain evidence="1">CE91-St12</strain>
    </source>
</reference>
<gene>
    <name evidence="7" type="ORF">B5G17_08700</name>
    <name evidence="1" type="ORF">CE91St12_24020</name>
    <name evidence="10" type="ORF">DW831_19475</name>
    <name evidence="9" type="ORF">DW988_16295</name>
    <name evidence="8" type="ORF">DXC91_17395</name>
    <name evidence="5" type="ORF">GAQ34_14350</name>
    <name evidence="2" type="ORF">GAQ70_07590</name>
    <name evidence="3" type="ORF">GAQ72_19370</name>
    <name evidence="4" type="ORF">GAQ75_10950</name>
    <name evidence="6" type="ORF">POZ10_12320</name>
</gene>
<comment type="caution">
    <text evidence="7">The sequence shown here is derived from an EMBL/GenBank/DDBJ whole genome shotgun (WGS) entry which is preliminary data.</text>
</comment>
<dbReference type="Gene3D" id="1.10.30.50">
    <property type="match status" value="1"/>
</dbReference>
<dbReference type="EMBL" id="WCUQ01000006">
    <property type="protein sequence ID" value="KAB4124130.1"/>
    <property type="molecule type" value="Genomic_DNA"/>
</dbReference>
<dbReference type="InterPro" id="IPR003615">
    <property type="entry name" value="HNH_nuc"/>
</dbReference>
<evidence type="ECO:0000313" key="6">
    <source>
        <dbReference type="EMBL" id="MDC1901403.1"/>
    </source>
</evidence>
<accession>A0A1Y3V624</accession>
<dbReference type="EMBL" id="QSRB01000018">
    <property type="protein sequence ID" value="RGK81712.1"/>
    <property type="molecule type" value="Genomic_DNA"/>
</dbReference>
<name>A0A1Y3V624_BACUN</name>
<evidence type="ECO:0000313" key="11">
    <source>
        <dbReference type="Proteomes" id="UP000196329"/>
    </source>
</evidence>
<evidence type="ECO:0000313" key="18">
    <source>
        <dbReference type="Proteomes" id="UP000442334"/>
    </source>
</evidence>
<dbReference type="RefSeq" id="WP_087332630.1">
    <property type="nucleotide sequence ID" value="NZ_BQNL01000001.1"/>
</dbReference>
<evidence type="ECO:0000313" key="15">
    <source>
        <dbReference type="Proteomes" id="UP000434462"/>
    </source>
</evidence>
<keyword evidence="2" id="KW-0255">Endonuclease</keyword>
<evidence type="ECO:0000313" key="9">
    <source>
        <dbReference type="EMBL" id="RGZ46129.1"/>
    </source>
</evidence>
<dbReference type="EMBL" id="QSIF01000053">
    <property type="protein sequence ID" value="RHC71166.1"/>
    <property type="molecule type" value="Genomic_DNA"/>
</dbReference>
<dbReference type="Proteomes" id="UP000284514">
    <property type="component" value="Unassembled WGS sequence"/>
</dbReference>
<evidence type="ECO:0000313" key="3">
    <source>
        <dbReference type="EMBL" id="KAB4111006.1"/>
    </source>
</evidence>
<dbReference type="EMBL" id="QSEE01000018">
    <property type="protein sequence ID" value="RGZ46129.1"/>
    <property type="molecule type" value="Genomic_DNA"/>
</dbReference>
<evidence type="ECO:0000313" key="4">
    <source>
        <dbReference type="EMBL" id="KAB4124130.1"/>
    </source>
</evidence>
<dbReference type="Proteomes" id="UP000441711">
    <property type="component" value="Unassembled WGS sequence"/>
</dbReference>
<evidence type="ECO:0000313" key="17">
    <source>
        <dbReference type="Proteomes" id="UP000441711"/>
    </source>
</evidence>
<dbReference type="EMBL" id="WCUR01000118">
    <property type="protein sequence ID" value="KAB4111006.1"/>
    <property type="molecule type" value="Genomic_DNA"/>
</dbReference>
<evidence type="ECO:0000313" key="16">
    <source>
        <dbReference type="Proteomes" id="UP000438773"/>
    </source>
</evidence>
<dbReference type="Proteomes" id="UP001222603">
    <property type="component" value="Unassembled WGS sequence"/>
</dbReference>
<evidence type="ECO:0000313" key="12">
    <source>
        <dbReference type="Proteomes" id="UP000260874"/>
    </source>
</evidence>
<proteinExistence type="predicted"/>
<dbReference type="Proteomes" id="UP000260874">
    <property type="component" value="Unassembled WGS sequence"/>
</dbReference>
<keyword evidence="2" id="KW-0540">Nuclease</keyword>
<reference evidence="11" key="1">
    <citation type="submission" date="2017-04" db="EMBL/GenBank/DDBJ databases">
        <title>Function of individual gut microbiota members based on whole genome sequencing of pure cultures obtained from chicken caecum.</title>
        <authorList>
            <person name="Medvecky M."/>
            <person name="Cejkova D."/>
            <person name="Polansky O."/>
            <person name="Karasova D."/>
            <person name="Kubasova T."/>
            <person name="Cizek A."/>
            <person name="Rychlik I."/>
        </authorList>
    </citation>
    <scope>NUCLEOTIDE SEQUENCE [LARGE SCALE GENOMIC DNA]</scope>
    <source>
        <strain evidence="11">An67</strain>
    </source>
</reference>
<evidence type="ECO:0000313" key="13">
    <source>
        <dbReference type="Proteomes" id="UP000283684"/>
    </source>
</evidence>
<dbReference type="Proteomes" id="UP000434462">
    <property type="component" value="Unassembled WGS sequence"/>
</dbReference>
<evidence type="ECO:0000313" key="5">
    <source>
        <dbReference type="EMBL" id="KAB4183936.1"/>
    </source>
</evidence>
<keyword evidence="2" id="KW-0378">Hydrolase</keyword>
<dbReference type="Proteomes" id="UP000283684">
    <property type="component" value="Unassembled WGS sequence"/>
</dbReference>
<protein>
    <submittedName>
        <fullName evidence="2 6">HNH endonuclease</fullName>
    </submittedName>
</protein>
<dbReference type="EMBL" id="WCUP01000004">
    <property type="protein sequence ID" value="KAB4110432.1"/>
    <property type="molecule type" value="Genomic_DNA"/>
</dbReference>
<evidence type="ECO:0000313" key="10">
    <source>
        <dbReference type="EMBL" id="RHC71166.1"/>
    </source>
</evidence>
<evidence type="ECO:0000313" key="14">
    <source>
        <dbReference type="Proteomes" id="UP000284514"/>
    </source>
</evidence>
<dbReference type="Proteomes" id="UP000442334">
    <property type="component" value="Unassembled WGS sequence"/>
</dbReference>
<dbReference type="Proteomes" id="UP000438773">
    <property type="component" value="Unassembled WGS sequence"/>
</dbReference>
<evidence type="ECO:0000313" key="8">
    <source>
        <dbReference type="EMBL" id="RGK81712.1"/>
    </source>
</evidence>
<dbReference type="AlphaFoldDB" id="A0A1Y3V624"/>
<reference evidence="15 16" key="4">
    <citation type="journal article" date="2019" name="Nat. Med.">
        <title>A library of human gut bacterial isolates paired with longitudinal multiomics data enables mechanistic microbiome research.</title>
        <authorList>
            <person name="Poyet M."/>
            <person name="Groussin M."/>
            <person name="Gibbons S.M."/>
            <person name="Avila-Pacheco J."/>
            <person name="Jiang X."/>
            <person name="Kearney S.M."/>
            <person name="Perrotta A.R."/>
            <person name="Berdy B."/>
            <person name="Zhao S."/>
            <person name="Lieberman T.D."/>
            <person name="Swanson P.K."/>
            <person name="Smith M."/>
            <person name="Roesemann S."/>
            <person name="Alexander J.E."/>
            <person name="Rich S.A."/>
            <person name="Livny J."/>
            <person name="Vlamakis H."/>
            <person name="Clish C."/>
            <person name="Bullock K."/>
            <person name="Deik A."/>
            <person name="Scott J."/>
            <person name="Pierce K.A."/>
            <person name="Xavier R.J."/>
            <person name="Alm E.J."/>
        </authorList>
    </citation>
    <scope>NUCLEOTIDE SEQUENCE [LARGE SCALE GENOMIC DNA]</scope>
    <source>
        <strain evidence="5 18">BIOML-A21</strain>
        <strain evidence="2 17">BIOML-A36</strain>
        <strain evidence="4 16">BIOML-A37</strain>
        <strain evidence="3 15">BIOML-A38</strain>
    </source>
</reference>
<reference evidence="7" key="2">
    <citation type="journal article" date="2018" name="BMC Genomics">
        <title>Whole genome sequencing and function prediction of 133 gut anaerobes isolated from chicken caecum in pure cultures.</title>
        <authorList>
            <person name="Medvecky M."/>
            <person name="Cejkova D."/>
            <person name="Polansky O."/>
            <person name="Karasova D."/>
            <person name="Kubasova T."/>
            <person name="Cizek A."/>
            <person name="Rychlik I."/>
        </authorList>
    </citation>
    <scope>NUCLEOTIDE SEQUENCE</scope>
    <source>
        <strain evidence="7">An67</strain>
    </source>
</reference>
<evidence type="ECO:0000313" key="2">
    <source>
        <dbReference type="EMBL" id="KAB4110432.1"/>
    </source>
</evidence>
<dbReference type="EMBL" id="WCUA01000016">
    <property type="protein sequence ID" value="KAB4183936.1"/>
    <property type="molecule type" value="Genomic_DNA"/>
</dbReference>
<dbReference type="Proteomes" id="UP001055048">
    <property type="component" value="Unassembled WGS sequence"/>
</dbReference>
<evidence type="ECO:0000313" key="7">
    <source>
        <dbReference type="EMBL" id="OUN54607.1"/>
    </source>
</evidence>
<dbReference type="CDD" id="cd00085">
    <property type="entry name" value="HNHc"/>
    <property type="match status" value="1"/>
</dbReference>
<dbReference type="GO" id="GO:0004519">
    <property type="term" value="F:endonuclease activity"/>
    <property type="evidence" value="ECO:0007669"/>
    <property type="project" value="UniProtKB-KW"/>
</dbReference>
<evidence type="ECO:0000313" key="1">
    <source>
        <dbReference type="EMBL" id="GKH14192.1"/>
    </source>
</evidence>
<reference evidence="12 13" key="3">
    <citation type="submission" date="2018-08" db="EMBL/GenBank/DDBJ databases">
        <title>A genome reference for cultivated species of the human gut microbiota.</title>
        <authorList>
            <person name="Zou Y."/>
            <person name="Xue W."/>
            <person name="Luo G."/>
        </authorList>
    </citation>
    <scope>NUCLEOTIDE SEQUENCE [LARGE SCALE GENOMIC DNA]</scope>
    <source>
        <strain evidence="10 14">AM34-25</strain>
        <strain evidence="9 13">AM50-4</strain>
        <strain evidence="8 12">TF09-22</strain>
    </source>
</reference>